<dbReference type="InParanoid" id="F0ZZ99"/>
<evidence type="ECO:0000313" key="5">
    <source>
        <dbReference type="Proteomes" id="UP000001064"/>
    </source>
</evidence>
<dbReference type="PROSITE" id="PS50802">
    <property type="entry name" value="OTU"/>
    <property type="match status" value="1"/>
</dbReference>
<dbReference type="PANTHER" id="PTHR12419:SF11">
    <property type="entry name" value="OTU DOMAIN-CONTAINING PROTEIN DDB_G0284757"/>
    <property type="match status" value="1"/>
</dbReference>
<feature type="domain" description="OTU" evidence="3">
    <location>
        <begin position="162"/>
        <end position="281"/>
    </location>
</feature>
<dbReference type="Pfam" id="PF02338">
    <property type="entry name" value="OTU"/>
    <property type="match status" value="1"/>
</dbReference>
<feature type="compositionally biased region" description="Low complexity" evidence="1">
    <location>
        <begin position="47"/>
        <end position="58"/>
    </location>
</feature>
<feature type="compositionally biased region" description="Polar residues" evidence="1">
    <location>
        <begin position="67"/>
        <end position="83"/>
    </location>
</feature>
<evidence type="ECO:0000313" key="4">
    <source>
        <dbReference type="EMBL" id="EGC30731.1"/>
    </source>
</evidence>
<dbReference type="EMBL" id="GL871305">
    <property type="protein sequence ID" value="EGC30731.1"/>
    <property type="molecule type" value="Genomic_DNA"/>
</dbReference>
<dbReference type="CDD" id="cd22758">
    <property type="entry name" value="OTU_232R-like"/>
    <property type="match status" value="1"/>
</dbReference>
<dbReference type="InterPro" id="IPR038765">
    <property type="entry name" value="Papain-like_cys_pep_sf"/>
</dbReference>
<protein>
    <recommendedName>
        <fullName evidence="3">OTU domain-containing protein</fullName>
    </recommendedName>
</protein>
<feature type="region of interest" description="Disordered" evidence="1">
    <location>
        <begin position="47"/>
        <end position="85"/>
    </location>
</feature>
<name>F0ZZ99_DICPU</name>
<proteinExistence type="predicted"/>
<keyword evidence="2" id="KW-0812">Transmembrane</keyword>
<dbReference type="SUPFAM" id="SSF54001">
    <property type="entry name" value="Cysteine proteinases"/>
    <property type="match status" value="1"/>
</dbReference>
<dbReference type="AlphaFoldDB" id="F0ZZ99"/>
<dbReference type="InterPro" id="IPR003323">
    <property type="entry name" value="OTU_dom"/>
</dbReference>
<gene>
    <name evidence="4" type="ORF">DICPUDRAFT_157493</name>
</gene>
<feature type="transmembrane region" description="Helical" evidence="2">
    <location>
        <begin position="5"/>
        <end position="26"/>
    </location>
</feature>
<feature type="region of interest" description="Disordered" evidence="1">
    <location>
        <begin position="92"/>
        <end position="111"/>
    </location>
</feature>
<evidence type="ECO:0000256" key="2">
    <source>
        <dbReference type="SAM" id="Phobius"/>
    </source>
</evidence>
<keyword evidence="2" id="KW-1133">Transmembrane helix</keyword>
<dbReference type="Gene3D" id="3.90.70.80">
    <property type="match status" value="1"/>
</dbReference>
<keyword evidence="2" id="KW-0472">Membrane</keyword>
<reference evidence="5" key="1">
    <citation type="journal article" date="2011" name="Genome Biol.">
        <title>Comparative genomics of the social amoebae Dictyostelium discoideum and Dictyostelium purpureum.</title>
        <authorList>
            <consortium name="US DOE Joint Genome Institute (JGI-PGF)"/>
            <person name="Sucgang R."/>
            <person name="Kuo A."/>
            <person name="Tian X."/>
            <person name="Salerno W."/>
            <person name="Parikh A."/>
            <person name="Feasley C.L."/>
            <person name="Dalin E."/>
            <person name="Tu H."/>
            <person name="Huang E."/>
            <person name="Barry K."/>
            <person name="Lindquist E."/>
            <person name="Shapiro H."/>
            <person name="Bruce D."/>
            <person name="Schmutz J."/>
            <person name="Salamov A."/>
            <person name="Fey P."/>
            <person name="Gaudet P."/>
            <person name="Anjard C."/>
            <person name="Babu M.M."/>
            <person name="Basu S."/>
            <person name="Bushmanova Y."/>
            <person name="van der Wel H."/>
            <person name="Katoh-Kurasawa M."/>
            <person name="Dinh C."/>
            <person name="Coutinho P.M."/>
            <person name="Saito T."/>
            <person name="Elias M."/>
            <person name="Schaap P."/>
            <person name="Kay R.R."/>
            <person name="Henrissat B."/>
            <person name="Eichinger L."/>
            <person name="Rivero F."/>
            <person name="Putnam N.H."/>
            <person name="West C.M."/>
            <person name="Loomis W.F."/>
            <person name="Chisholm R.L."/>
            <person name="Shaulsky G."/>
            <person name="Strassmann J.E."/>
            <person name="Queller D.C."/>
            <person name="Kuspa A."/>
            <person name="Grigoriev I.V."/>
        </authorList>
    </citation>
    <scope>NUCLEOTIDE SEQUENCE [LARGE SCALE GENOMIC DNA]</scope>
    <source>
        <strain evidence="5">QSDP1</strain>
    </source>
</reference>
<evidence type="ECO:0000256" key="1">
    <source>
        <dbReference type="SAM" id="MobiDB-lite"/>
    </source>
</evidence>
<dbReference type="VEuPathDB" id="AmoebaDB:DICPUDRAFT_157493"/>
<dbReference type="GeneID" id="10508770"/>
<accession>F0ZZ99</accession>
<sequence length="310" mass="35786">MDDYLFMCVFLFIVGTIIFYFCKFIFNKNTKNYDGCQQQQQFQQQQQQFQQQQSYQQPQPQPFPISRVQSNHYPSCNKRTPSYSAPDMIITTDQSQQQQRQQHQQQQKDSAAQIIDDGLKPMDIDSPLVNSRGLSNTQPRQMNQVQMAEIRLMERLQLYGLIINRDIPGDGNCQMHAISDQIYGDLNHSRYIRNIIVIWLRNNKGFKLSNGATLSDFVSAASWEEYCNNMSKNGTWGDHLTLVAAAEIFKTNITIISSVPSKTSFFIEITPTIKSSFVVSLSCAIKELRGFIEWQIQNKINHLKNKLSNN</sequence>
<organism evidence="4 5">
    <name type="scientific">Dictyostelium purpureum</name>
    <name type="common">Slime mold</name>
    <dbReference type="NCBI Taxonomy" id="5786"/>
    <lineage>
        <taxon>Eukaryota</taxon>
        <taxon>Amoebozoa</taxon>
        <taxon>Evosea</taxon>
        <taxon>Eumycetozoa</taxon>
        <taxon>Dictyostelia</taxon>
        <taxon>Dictyosteliales</taxon>
        <taxon>Dictyosteliaceae</taxon>
        <taxon>Dictyostelium</taxon>
    </lineage>
</organism>
<dbReference type="OrthoDB" id="19054at2759"/>
<evidence type="ECO:0000259" key="3">
    <source>
        <dbReference type="PROSITE" id="PS50802"/>
    </source>
</evidence>
<dbReference type="eggNOG" id="KOG2605">
    <property type="taxonomic scope" value="Eukaryota"/>
</dbReference>
<dbReference type="Proteomes" id="UP000001064">
    <property type="component" value="Unassembled WGS sequence"/>
</dbReference>
<dbReference type="RefSeq" id="XP_003292742.1">
    <property type="nucleotide sequence ID" value="XM_003292694.1"/>
</dbReference>
<dbReference type="PANTHER" id="PTHR12419">
    <property type="entry name" value="OTU DOMAIN CONTAINING PROTEIN"/>
    <property type="match status" value="1"/>
</dbReference>
<dbReference type="GO" id="GO:0004843">
    <property type="term" value="F:cysteine-type deubiquitinase activity"/>
    <property type="evidence" value="ECO:0000318"/>
    <property type="project" value="GO_Central"/>
</dbReference>
<dbReference type="FunFam" id="3.90.70.80:FF:000012">
    <property type="entry name" value="OTU domain-containing protein DDB_G0284757"/>
    <property type="match status" value="1"/>
</dbReference>
<dbReference type="InterPro" id="IPR050704">
    <property type="entry name" value="Peptidase_C85-like"/>
</dbReference>
<feature type="compositionally biased region" description="Low complexity" evidence="1">
    <location>
        <begin position="94"/>
        <end position="107"/>
    </location>
</feature>
<dbReference type="KEGG" id="dpp:DICPUDRAFT_157493"/>
<keyword evidence="5" id="KW-1185">Reference proteome</keyword>